<protein>
    <submittedName>
        <fullName evidence="1">Uncharacterized protein</fullName>
    </submittedName>
</protein>
<organism evidence="1">
    <name type="scientific">bioreactor metagenome</name>
    <dbReference type="NCBI Taxonomy" id="1076179"/>
    <lineage>
        <taxon>unclassified sequences</taxon>
        <taxon>metagenomes</taxon>
        <taxon>ecological metagenomes</taxon>
    </lineage>
</organism>
<name>A0A645GTH9_9ZZZZ</name>
<gene>
    <name evidence="1" type="ORF">SDC9_176989</name>
</gene>
<dbReference type="AlphaFoldDB" id="A0A645GTH9"/>
<reference evidence="1" key="1">
    <citation type="submission" date="2019-08" db="EMBL/GenBank/DDBJ databases">
        <authorList>
            <person name="Kucharzyk K."/>
            <person name="Murdoch R.W."/>
            <person name="Higgins S."/>
            <person name="Loffler F."/>
        </authorList>
    </citation>
    <scope>NUCLEOTIDE SEQUENCE</scope>
</reference>
<proteinExistence type="predicted"/>
<evidence type="ECO:0000313" key="1">
    <source>
        <dbReference type="EMBL" id="MPN29536.1"/>
    </source>
</evidence>
<comment type="caution">
    <text evidence="1">The sequence shown here is derived from an EMBL/GenBank/DDBJ whole genome shotgun (WGS) entry which is preliminary data.</text>
</comment>
<accession>A0A645GTH9</accession>
<dbReference type="EMBL" id="VSSQ01080282">
    <property type="protein sequence ID" value="MPN29536.1"/>
    <property type="molecule type" value="Genomic_DNA"/>
</dbReference>
<sequence>MLLRPARVMLGELLAQRVELRGDLGEALGVAHTNRRLALENAAFGGELSHLAFNGFQLHGRGMLR</sequence>